<dbReference type="eggNOG" id="KOG0805">
    <property type="taxonomic scope" value="Eukaryota"/>
</dbReference>
<evidence type="ECO:0000313" key="5">
    <source>
        <dbReference type="Proteomes" id="UP000008066"/>
    </source>
</evidence>
<evidence type="ECO:0000313" key="4">
    <source>
        <dbReference type="EMBL" id="EGS23067.1"/>
    </source>
</evidence>
<organism evidence="5">
    <name type="scientific">Chaetomium thermophilum (strain DSM 1495 / CBS 144.50 / IMI 039719)</name>
    <name type="common">Thermochaetoides thermophila</name>
    <dbReference type="NCBI Taxonomy" id="759272"/>
    <lineage>
        <taxon>Eukaryota</taxon>
        <taxon>Fungi</taxon>
        <taxon>Dikarya</taxon>
        <taxon>Ascomycota</taxon>
        <taxon>Pezizomycotina</taxon>
        <taxon>Sordariomycetes</taxon>
        <taxon>Sordariomycetidae</taxon>
        <taxon>Sordariales</taxon>
        <taxon>Chaetomiaceae</taxon>
        <taxon>Thermochaetoides</taxon>
    </lineage>
</organism>
<comment type="similarity">
    <text evidence="1">Belongs to the carbon-nitrogen hydrolase superfamily. Nitrilase family.</text>
</comment>
<dbReference type="EMBL" id="GL988039">
    <property type="protein sequence ID" value="EGS23067.1"/>
    <property type="molecule type" value="Genomic_DNA"/>
</dbReference>
<dbReference type="Gene3D" id="3.60.110.10">
    <property type="entry name" value="Carbon-nitrogen hydrolase"/>
    <property type="match status" value="1"/>
</dbReference>
<evidence type="ECO:0000256" key="2">
    <source>
        <dbReference type="SAM" id="MobiDB-lite"/>
    </source>
</evidence>
<dbReference type="HOGENOM" id="CLU_030130_6_1_1"/>
<dbReference type="Proteomes" id="UP000008066">
    <property type="component" value="Unassembled WGS sequence"/>
</dbReference>
<dbReference type="Pfam" id="PF00795">
    <property type="entry name" value="CN_hydrolase"/>
    <property type="match status" value="1"/>
</dbReference>
<evidence type="ECO:0000256" key="1">
    <source>
        <dbReference type="ARBA" id="ARBA00008129"/>
    </source>
</evidence>
<dbReference type="KEGG" id="cthr:CTHT_0015530"/>
<dbReference type="AlphaFoldDB" id="G0S207"/>
<dbReference type="GO" id="GO:0003824">
    <property type="term" value="F:catalytic activity"/>
    <property type="evidence" value="ECO:0007669"/>
    <property type="project" value="InterPro"/>
</dbReference>
<dbReference type="OrthoDB" id="10250282at2759"/>
<reference evidence="4 5" key="1">
    <citation type="journal article" date="2011" name="Cell">
        <title>Insight into structure and assembly of the nuclear pore complex by utilizing the genome of a eukaryotic thermophile.</title>
        <authorList>
            <person name="Amlacher S."/>
            <person name="Sarges P."/>
            <person name="Flemming D."/>
            <person name="van Noort V."/>
            <person name="Kunze R."/>
            <person name="Devos D.P."/>
            <person name="Arumugam M."/>
            <person name="Bork P."/>
            <person name="Hurt E."/>
        </authorList>
    </citation>
    <scope>NUCLEOTIDE SEQUENCE [LARGE SCALE GENOMIC DNA]</scope>
    <source>
        <strain evidence="5">DSM 1495 / CBS 144.50 / IMI 039719</strain>
    </source>
</reference>
<dbReference type="SUPFAM" id="SSF56317">
    <property type="entry name" value="Carbon-nitrogen hydrolase"/>
    <property type="match status" value="1"/>
</dbReference>
<dbReference type="PANTHER" id="PTHR46044">
    <property type="entry name" value="NITRILASE"/>
    <property type="match status" value="1"/>
</dbReference>
<feature type="compositionally biased region" description="Basic and acidic residues" evidence="2">
    <location>
        <begin position="110"/>
        <end position="124"/>
    </location>
</feature>
<feature type="region of interest" description="Disordered" evidence="2">
    <location>
        <begin position="227"/>
        <end position="301"/>
    </location>
</feature>
<feature type="compositionally biased region" description="Low complexity" evidence="2">
    <location>
        <begin position="233"/>
        <end position="243"/>
    </location>
</feature>
<feature type="domain" description="CN hydrolase" evidence="3">
    <location>
        <begin position="6"/>
        <end position="338"/>
    </location>
</feature>
<gene>
    <name evidence="4" type="ORF">CTHT_0015530</name>
</gene>
<dbReference type="RefSeq" id="XP_006692059.1">
    <property type="nucleotide sequence ID" value="XM_006691996.1"/>
</dbReference>
<evidence type="ECO:0000259" key="3">
    <source>
        <dbReference type="PROSITE" id="PS50263"/>
    </source>
</evidence>
<dbReference type="InterPro" id="IPR044149">
    <property type="entry name" value="Nitrilases_CHs"/>
</dbReference>
<feature type="region of interest" description="Disordered" evidence="2">
    <location>
        <begin position="102"/>
        <end position="124"/>
    </location>
</feature>
<dbReference type="GeneID" id="18255591"/>
<accession>G0S207</accession>
<dbReference type="InterPro" id="IPR003010">
    <property type="entry name" value="C-N_Hydrolase"/>
</dbReference>
<name>G0S207_CHATD</name>
<dbReference type="OMA" id="GYPKMST"/>
<proteinExistence type="inferred from homology"/>
<keyword evidence="5" id="KW-1185">Reference proteome</keyword>
<dbReference type="PROSITE" id="PS50263">
    <property type="entry name" value="CN_HYDROLASE"/>
    <property type="match status" value="1"/>
</dbReference>
<sequence>MAPTTIRLGTASPATQSTTSETLIQLEHIARRAASKKIDILLLPEAYIGGYPRGSSFGCVVGSRSTEGRDEYLRYFQNAVDLGDSVGDGAGAGKAWINRELPSDVVPGSEGEKPSKAKRGDGTREELERIARETGVFIITGLIERAGGSLYCAVVYVCPRLGIIGKRRKVMPTGSERLIWAQGSPATLRAVSTTIRGVRINLAAAICWENYMPLPRRTSFVTEDGFEIALPGPSHSPRSSHSQAPPPPAARRRQSIFDEDGNEIVLPGPKPHKTPSPRPALQPRPAAVISSTSTHTPPKPEPAFLSRGGSAIVSPFGDVLAGPQWEDDEGLIWADVDFDDCVRGRLDLDAAGSYSRNDSFKLSVDGLDLTPLPYY</sequence>
<dbReference type="STRING" id="759272.G0S207"/>
<dbReference type="InterPro" id="IPR036526">
    <property type="entry name" value="C-N_Hydrolase_sf"/>
</dbReference>
<dbReference type="PANTHER" id="PTHR46044:SF12">
    <property type="entry name" value="HYDROLASE"/>
    <property type="match status" value="1"/>
</dbReference>
<protein>
    <submittedName>
        <fullName evidence="4">Nitrilase-like protein</fullName>
    </submittedName>
</protein>